<sequence length="338" mass="34986">MRPTARGRVAARSVPLAVLAVLTALAGWLLAPEAAATAGTDGKSQAWSVQPTDKGSGGARRLVFQLDAPPGAVIRDSVRVSNLSSEPISFQVYGADAYNTPRDGGLAYRQAGEAQRAIGAWVKLRTNALVIPARRAADIPFTVTVPRDATPGTHTGGVIALDNALRGAGTTDSGVDVSIQRAIAVRLELTVSGPLTPGLSVSGVRLDQTSGDTPFEAGRATVHYTVTNTGNTPVQGKAAIAVTGLFGRTVATRTRSLPLILPGQHTELTLDTGRSPPVDLLTAKVTVSATGTPDTTARVNRLALSWPTLGAVAVAAALVVAGLSQLRRRRRTLALEHV</sequence>
<protein>
    <submittedName>
        <fullName evidence="2">DUF916 domain-containing protein</fullName>
    </submittedName>
</protein>
<feature type="transmembrane region" description="Helical" evidence="1">
    <location>
        <begin position="304"/>
        <end position="323"/>
    </location>
</feature>
<dbReference type="Proteomes" id="UP001235744">
    <property type="component" value="Chromosome"/>
</dbReference>
<gene>
    <name evidence="2" type="ORF">P8A19_06745</name>
</gene>
<accession>A0ABY9IN84</accession>
<dbReference type="RefSeq" id="WP_219573386.1">
    <property type="nucleotide sequence ID" value="NZ_CP120988.1"/>
</dbReference>
<evidence type="ECO:0000313" key="3">
    <source>
        <dbReference type="Proteomes" id="UP001235744"/>
    </source>
</evidence>
<keyword evidence="1" id="KW-0472">Membrane</keyword>
<reference evidence="2 3" key="1">
    <citation type="submission" date="2023-03" db="EMBL/GenBank/DDBJ databases">
        <title>Isolation and description of six Streptomyces strains from soil environments, able to metabolize different microbial glucans.</title>
        <authorList>
            <person name="Widen T."/>
            <person name="Larsbrink J."/>
        </authorList>
    </citation>
    <scope>NUCLEOTIDE SEQUENCE [LARGE SCALE GENOMIC DNA]</scope>
    <source>
        <strain evidence="2 3">Alt2</strain>
    </source>
</reference>
<keyword evidence="3" id="KW-1185">Reference proteome</keyword>
<dbReference type="EMBL" id="CP120988">
    <property type="protein sequence ID" value="WLQ55156.1"/>
    <property type="molecule type" value="Genomic_DNA"/>
</dbReference>
<keyword evidence="1" id="KW-1133">Transmembrane helix</keyword>
<evidence type="ECO:0000313" key="2">
    <source>
        <dbReference type="EMBL" id="WLQ55156.1"/>
    </source>
</evidence>
<proteinExistence type="predicted"/>
<name>A0ABY9IN84_9ACTN</name>
<evidence type="ECO:0000256" key="1">
    <source>
        <dbReference type="SAM" id="Phobius"/>
    </source>
</evidence>
<keyword evidence="1" id="KW-0812">Transmembrane</keyword>
<organism evidence="2 3">
    <name type="scientific">Streptomyces poriferorum</name>
    <dbReference type="NCBI Taxonomy" id="2798799"/>
    <lineage>
        <taxon>Bacteria</taxon>
        <taxon>Bacillati</taxon>
        <taxon>Actinomycetota</taxon>
        <taxon>Actinomycetes</taxon>
        <taxon>Kitasatosporales</taxon>
        <taxon>Streptomycetaceae</taxon>
        <taxon>Streptomyces</taxon>
    </lineage>
</organism>